<dbReference type="RefSeq" id="WP_344838195.1">
    <property type="nucleotide sequence ID" value="NZ_BAAAUV010000035.1"/>
</dbReference>
<reference evidence="6" key="1">
    <citation type="journal article" date="2019" name="Int. J. Syst. Evol. Microbiol.">
        <title>The Global Catalogue of Microorganisms (GCM) 10K type strain sequencing project: providing services to taxonomists for standard genome sequencing and annotation.</title>
        <authorList>
            <consortium name="The Broad Institute Genomics Platform"/>
            <consortium name="The Broad Institute Genome Sequencing Center for Infectious Disease"/>
            <person name="Wu L."/>
            <person name="Ma J."/>
        </authorList>
    </citation>
    <scope>NUCLEOTIDE SEQUENCE [LARGE SCALE GENOMIC DNA]</scope>
    <source>
        <strain evidence="6">JCM 9377</strain>
    </source>
</reference>
<keyword evidence="2 5" id="KW-0012">Acyltransferase</keyword>
<feature type="domain" description="Phospholipid/glycerol acyltransferase" evidence="4">
    <location>
        <begin position="38"/>
        <end position="152"/>
    </location>
</feature>
<feature type="region of interest" description="Disordered" evidence="3">
    <location>
        <begin position="238"/>
        <end position="267"/>
    </location>
</feature>
<dbReference type="SUPFAM" id="SSF69593">
    <property type="entry name" value="Glycerol-3-phosphate (1)-acyltransferase"/>
    <property type="match status" value="1"/>
</dbReference>
<dbReference type="EMBL" id="BAAAUV010000035">
    <property type="protein sequence ID" value="GAA3238530.1"/>
    <property type="molecule type" value="Genomic_DNA"/>
</dbReference>
<gene>
    <name evidence="5" type="ORF">GCM10010468_74080</name>
</gene>
<accession>A0ABP6QLV8</accession>
<dbReference type="Proteomes" id="UP001501237">
    <property type="component" value="Unassembled WGS sequence"/>
</dbReference>
<dbReference type="PANTHER" id="PTHR10434">
    <property type="entry name" value="1-ACYL-SN-GLYCEROL-3-PHOSPHATE ACYLTRANSFERASE"/>
    <property type="match status" value="1"/>
</dbReference>
<dbReference type="InterPro" id="IPR002123">
    <property type="entry name" value="Plipid/glycerol_acylTrfase"/>
</dbReference>
<evidence type="ECO:0000256" key="2">
    <source>
        <dbReference type="ARBA" id="ARBA00023315"/>
    </source>
</evidence>
<dbReference type="Pfam" id="PF01553">
    <property type="entry name" value="Acyltransferase"/>
    <property type="match status" value="1"/>
</dbReference>
<evidence type="ECO:0000256" key="1">
    <source>
        <dbReference type="ARBA" id="ARBA00022679"/>
    </source>
</evidence>
<evidence type="ECO:0000259" key="4">
    <source>
        <dbReference type="SMART" id="SM00563"/>
    </source>
</evidence>
<name>A0ABP6QLV8_9ACTN</name>
<evidence type="ECO:0000256" key="3">
    <source>
        <dbReference type="SAM" id="MobiDB-lite"/>
    </source>
</evidence>
<keyword evidence="6" id="KW-1185">Reference proteome</keyword>
<feature type="compositionally biased region" description="Basic and acidic residues" evidence="3">
    <location>
        <begin position="241"/>
        <end position="267"/>
    </location>
</feature>
<dbReference type="GO" id="GO:0016746">
    <property type="term" value="F:acyltransferase activity"/>
    <property type="evidence" value="ECO:0007669"/>
    <property type="project" value="UniProtKB-KW"/>
</dbReference>
<dbReference type="SMART" id="SM00563">
    <property type="entry name" value="PlsC"/>
    <property type="match status" value="1"/>
</dbReference>
<sequence>MSEIVYPPVILAAKGMFKALGMRFRIEGYENIPATGGAVISSNHVSYLDFIFVGLGANPARRLVRFMAKKEVFDHKISGPLMRGMKHIPVDRENGASSYIAALKALKAGECVGVFAEATISQSFTVKEIKSGAVRMAMASGTPLIPVAVWGEQRMWTKGRPRKILQRGVDITILIGEPMHVTRKDDATEVAERLRAKMQELLDKAQREYPVDGKGQWWQPRHLGGTAPTFEEAEALDAAEAEEKARRRALREAEAARTEAATDKPAE</sequence>
<evidence type="ECO:0000313" key="6">
    <source>
        <dbReference type="Proteomes" id="UP001501237"/>
    </source>
</evidence>
<dbReference type="PANTHER" id="PTHR10434:SF55">
    <property type="entry name" value="POSSIBLE ACYLTRANSFERASE"/>
    <property type="match status" value="1"/>
</dbReference>
<protein>
    <submittedName>
        <fullName evidence="5">Lysophospholipid acyltransferase family protein</fullName>
    </submittedName>
</protein>
<proteinExistence type="predicted"/>
<organism evidence="5 6">
    <name type="scientific">Actinocorallia longicatena</name>
    <dbReference type="NCBI Taxonomy" id="111803"/>
    <lineage>
        <taxon>Bacteria</taxon>
        <taxon>Bacillati</taxon>
        <taxon>Actinomycetota</taxon>
        <taxon>Actinomycetes</taxon>
        <taxon>Streptosporangiales</taxon>
        <taxon>Thermomonosporaceae</taxon>
        <taxon>Actinocorallia</taxon>
    </lineage>
</organism>
<comment type="caution">
    <text evidence="5">The sequence shown here is derived from an EMBL/GenBank/DDBJ whole genome shotgun (WGS) entry which is preliminary data.</text>
</comment>
<keyword evidence="1" id="KW-0808">Transferase</keyword>
<dbReference type="CDD" id="cd07989">
    <property type="entry name" value="LPLAT_AGPAT-like"/>
    <property type="match status" value="1"/>
</dbReference>
<evidence type="ECO:0000313" key="5">
    <source>
        <dbReference type="EMBL" id="GAA3238530.1"/>
    </source>
</evidence>